<evidence type="ECO:0000256" key="2">
    <source>
        <dbReference type="ARBA" id="ARBA00022448"/>
    </source>
</evidence>
<evidence type="ECO:0000313" key="13">
    <source>
        <dbReference type="Proteomes" id="UP001237780"/>
    </source>
</evidence>
<dbReference type="Gene3D" id="6.10.140.1330">
    <property type="match status" value="1"/>
</dbReference>
<feature type="transmembrane region" description="Helical" evidence="10">
    <location>
        <begin position="253"/>
        <end position="274"/>
    </location>
</feature>
<feature type="transmembrane region" description="Helical" evidence="10">
    <location>
        <begin position="125"/>
        <end position="142"/>
    </location>
</feature>
<evidence type="ECO:0000256" key="9">
    <source>
        <dbReference type="ARBA" id="ARBA00023201"/>
    </source>
</evidence>
<keyword evidence="5 10" id="KW-1133">Transmembrane helix</keyword>
<evidence type="ECO:0000256" key="5">
    <source>
        <dbReference type="ARBA" id="ARBA00022989"/>
    </source>
</evidence>
<keyword evidence="7 10" id="KW-0406">Ion transport</keyword>
<evidence type="ECO:0000256" key="1">
    <source>
        <dbReference type="ARBA" id="ARBA00004651"/>
    </source>
</evidence>
<keyword evidence="9 10" id="KW-0739">Sodium transport</keyword>
<evidence type="ECO:0000256" key="8">
    <source>
        <dbReference type="ARBA" id="ARBA00023136"/>
    </source>
</evidence>
<keyword evidence="3" id="KW-1003">Cell membrane</keyword>
<dbReference type="EMBL" id="JAUSZT010000003">
    <property type="protein sequence ID" value="MDQ0997745.1"/>
    <property type="molecule type" value="Genomic_DNA"/>
</dbReference>
<proteinExistence type="inferred from homology"/>
<accession>A0ABU0SAE9</accession>
<evidence type="ECO:0000259" key="11">
    <source>
        <dbReference type="Pfam" id="PF00999"/>
    </source>
</evidence>
<dbReference type="NCBIfam" id="TIGR00831">
    <property type="entry name" value="a_cpa1"/>
    <property type="match status" value="1"/>
</dbReference>
<feature type="transmembrane region" description="Helical" evidence="10">
    <location>
        <begin position="427"/>
        <end position="451"/>
    </location>
</feature>
<comment type="similarity">
    <text evidence="10">Belongs to the monovalent cation:proton antiporter 1 (CPA1) transporter (TC 2.A.36) family.</text>
</comment>
<comment type="function">
    <text evidence="10">Na(+)/H(+) antiporter that extrudes sodium in exchange for external protons.</text>
</comment>
<feature type="transmembrane region" description="Helical" evidence="10">
    <location>
        <begin position="463"/>
        <end position="483"/>
    </location>
</feature>
<dbReference type="Proteomes" id="UP001237780">
    <property type="component" value="Unassembled WGS sequence"/>
</dbReference>
<keyword evidence="4 10" id="KW-0812">Transmembrane</keyword>
<keyword evidence="10" id="KW-0997">Cell inner membrane</keyword>
<feature type="transmembrane region" description="Helical" evidence="10">
    <location>
        <begin position="98"/>
        <end position="119"/>
    </location>
</feature>
<dbReference type="Pfam" id="PF00999">
    <property type="entry name" value="Na_H_Exchanger"/>
    <property type="match status" value="1"/>
</dbReference>
<keyword evidence="2 10" id="KW-0813">Transport</keyword>
<protein>
    <submittedName>
        <fullName evidence="12">Na+/H+ antiporter</fullName>
    </submittedName>
</protein>
<gene>
    <name evidence="12" type="ORF">QFZ34_002927</name>
</gene>
<dbReference type="InterPro" id="IPR006153">
    <property type="entry name" value="Cation/H_exchanger_TM"/>
</dbReference>
<evidence type="ECO:0000256" key="10">
    <source>
        <dbReference type="RuleBase" id="RU366002"/>
    </source>
</evidence>
<feature type="transmembrane region" description="Helical" evidence="10">
    <location>
        <begin position="348"/>
        <end position="369"/>
    </location>
</feature>
<keyword evidence="6 10" id="KW-0915">Sodium</keyword>
<organism evidence="12 13">
    <name type="scientific">Phyllobacterium ifriqiyense</name>
    <dbReference type="NCBI Taxonomy" id="314238"/>
    <lineage>
        <taxon>Bacteria</taxon>
        <taxon>Pseudomonadati</taxon>
        <taxon>Pseudomonadota</taxon>
        <taxon>Alphaproteobacteria</taxon>
        <taxon>Hyphomicrobiales</taxon>
        <taxon>Phyllobacteriaceae</taxon>
        <taxon>Phyllobacterium</taxon>
    </lineage>
</organism>
<dbReference type="InterPro" id="IPR018422">
    <property type="entry name" value="Cation/H_exchanger_CPA1"/>
</dbReference>
<feature type="transmembrane region" description="Helical" evidence="10">
    <location>
        <begin position="381"/>
        <end position="406"/>
    </location>
</feature>
<evidence type="ECO:0000256" key="3">
    <source>
        <dbReference type="ARBA" id="ARBA00022475"/>
    </source>
</evidence>
<feature type="domain" description="Cation/H+ exchanger transmembrane" evidence="11">
    <location>
        <begin position="85"/>
        <end position="488"/>
    </location>
</feature>
<comment type="caution">
    <text evidence="12">The sequence shown here is derived from an EMBL/GenBank/DDBJ whole genome shotgun (WGS) entry which is preliminary data.</text>
</comment>
<feature type="transmembrane region" description="Helical" evidence="10">
    <location>
        <begin position="68"/>
        <end position="86"/>
    </location>
</feature>
<evidence type="ECO:0000256" key="7">
    <source>
        <dbReference type="ARBA" id="ARBA00023065"/>
    </source>
</evidence>
<sequence length="613" mass="66996">MLLNNLSYGESHTVASNYINVNVKNLIHHSFNVTLHFFHLATSRHKVAKVHLDKAPALLSPEYKPETGFAVETITIVLLMLLAVVVSDSIVRVLPLPVPLPLVQIGLGAAIASVAKVRVELDPDIFFLLFLPPLLFLDGWRIPKEGLFRDKGIILEMALGLVIFTVLGVGFLVHWMIPSVPLPVAFALAAIVSPTDPIAVSAIAARVPIPSRMMHILEGESLLNDASGLVCMRFAVAAMLTGAFSFSAAFFTFLWLAFAGIAIGIGVTIGVTRGKAFLTRRLGEESGSQILISLLIPFGAYLLAEHVHASGILAAVAAGITMSYAESSSQSLAVTRVRRTAVWDTAQFAANGAIFVLLGEQLPSIFWGAVKNVHANGYSYWWLPVYVGVIFAALVGLRFLWVWASWRYALSRRSDGQQTVVRPSWQLVATMSFAGVRGAITLAGILTLPLFLNDGSLFPARDLVIFLAAGVIILSLVAASICLPKLLKNIDLPAEDSHQKEEDYARIAAAEAAIMAIEKAQHDLAAGRADADIFTDVATRIMELYRKRIDGRMHLGEERELTALSEEIEKRLRITALKAERQEIYRLVRARRLESTIASKMVRDIDMMEARYG</sequence>
<evidence type="ECO:0000256" key="6">
    <source>
        <dbReference type="ARBA" id="ARBA00023053"/>
    </source>
</evidence>
<dbReference type="InterPro" id="IPR004705">
    <property type="entry name" value="Cation/H_exchanger_CPA1_bac"/>
</dbReference>
<reference evidence="12 13" key="1">
    <citation type="submission" date="2023-07" db="EMBL/GenBank/DDBJ databases">
        <title>Comparative genomics of wheat-associated soil bacteria to identify genetic determinants of phenazine resistance.</title>
        <authorList>
            <person name="Mouncey N."/>
        </authorList>
    </citation>
    <scope>NUCLEOTIDE SEQUENCE [LARGE SCALE GENOMIC DNA]</scope>
    <source>
        <strain evidence="12 13">W4I11</strain>
    </source>
</reference>
<comment type="caution">
    <text evidence="10">Lacks conserved residue(s) required for the propagation of feature annotation.</text>
</comment>
<evidence type="ECO:0000256" key="4">
    <source>
        <dbReference type="ARBA" id="ARBA00022692"/>
    </source>
</evidence>
<keyword evidence="13" id="KW-1185">Reference proteome</keyword>
<feature type="transmembrane region" description="Helical" evidence="10">
    <location>
        <begin position="154"/>
        <end position="177"/>
    </location>
</feature>
<keyword evidence="8 10" id="KW-0472">Membrane</keyword>
<comment type="subcellular location">
    <subcellularLocation>
        <location evidence="10">Cell inner membrane</location>
        <topology evidence="10">Multi-pass membrane protein</topology>
    </subcellularLocation>
    <subcellularLocation>
        <location evidence="1">Cell membrane</location>
        <topology evidence="1">Multi-pass membrane protein</topology>
    </subcellularLocation>
</comment>
<name>A0ABU0SAE9_9HYPH</name>
<dbReference type="PRINTS" id="PR01084">
    <property type="entry name" value="NAHEXCHNGR"/>
</dbReference>
<keyword evidence="10" id="KW-0050">Antiport</keyword>
<evidence type="ECO:0000313" key="12">
    <source>
        <dbReference type="EMBL" id="MDQ0997745.1"/>
    </source>
</evidence>
<dbReference type="PANTHER" id="PTHR10110:SF86">
    <property type="entry name" value="SODIUM_HYDROGEN EXCHANGER 7"/>
    <property type="match status" value="1"/>
</dbReference>
<dbReference type="PANTHER" id="PTHR10110">
    <property type="entry name" value="SODIUM/HYDROGEN EXCHANGER"/>
    <property type="match status" value="1"/>
</dbReference>
<dbReference type="InterPro" id="IPR004709">
    <property type="entry name" value="NaH_exchanger"/>
</dbReference>